<evidence type="ECO:0000313" key="1">
    <source>
        <dbReference type="EMBL" id="WTU45902.1"/>
    </source>
</evidence>
<keyword evidence="1" id="KW-0614">Plasmid</keyword>
<accession>A0AAU2HG72</accession>
<name>A0AAU2HG72_9ACTN</name>
<geneLocation type="plasmid" evidence="1">
    <name>unnamed1</name>
</geneLocation>
<reference evidence="1" key="1">
    <citation type="submission" date="2022-10" db="EMBL/GenBank/DDBJ databases">
        <title>The complete genomes of actinobacterial strains from the NBC collection.</title>
        <authorList>
            <person name="Joergensen T.S."/>
            <person name="Alvarez Arevalo M."/>
            <person name="Sterndorff E.B."/>
            <person name="Faurdal D."/>
            <person name="Vuksanovic O."/>
            <person name="Mourched A.-S."/>
            <person name="Charusanti P."/>
            <person name="Shaw S."/>
            <person name="Blin K."/>
            <person name="Weber T."/>
        </authorList>
    </citation>
    <scope>NUCLEOTIDE SEQUENCE</scope>
    <source>
        <strain evidence="1">NBC_00060</strain>
        <plasmid evidence="1">unnamed1</plasmid>
    </source>
</reference>
<gene>
    <name evidence="1" type="ORF">OHV25_40620</name>
</gene>
<organism evidence="1">
    <name type="scientific">Streptomyces sp. NBC_00060</name>
    <dbReference type="NCBI Taxonomy" id="2975636"/>
    <lineage>
        <taxon>Bacteria</taxon>
        <taxon>Bacillati</taxon>
        <taxon>Actinomycetota</taxon>
        <taxon>Actinomycetes</taxon>
        <taxon>Kitasatosporales</taxon>
        <taxon>Streptomycetaceae</taxon>
        <taxon>Streptomyces</taxon>
    </lineage>
</organism>
<proteinExistence type="predicted"/>
<sequence length="153" mass="16395">MSDDDTPKIPFAGTARTDDAVAAVKAVSSQIFDFAGVPAKASEAGPGVSACGDKDPEKYFQVYHPWNFEPNSGADTAVAMKHLKEKLNTGGWVLKDEYVDNSPNKNLNLVADNDAKKMSVSIVEYGKNDRPSIGINVISGCYQAPDGHTIHHS</sequence>
<dbReference type="EMBL" id="CP108254">
    <property type="protein sequence ID" value="WTU45902.1"/>
    <property type="molecule type" value="Genomic_DNA"/>
</dbReference>
<protein>
    <submittedName>
        <fullName evidence="1">Uncharacterized protein</fullName>
    </submittedName>
</protein>
<dbReference type="AlphaFoldDB" id="A0AAU2HG72"/>